<feature type="domain" description="Lantibiotic dehydratase N-terminal" evidence="1">
    <location>
        <begin position="44"/>
        <end position="683"/>
    </location>
</feature>
<protein>
    <recommendedName>
        <fullName evidence="5">Lantibiotic dehydratase</fullName>
    </recommendedName>
</protein>
<dbReference type="InterPro" id="IPR023809">
    <property type="entry name" value="Thiopep_bacteriocin_synth_dom"/>
</dbReference>
<comment type="caution">
    <text evidence="3">The sequence shown here is derived from an EMBL/GenBank/DDBJ whole genome shotgun (WGS) entry which is preliminary data.</text>
</comment>
<organism evidence="3 4">
    <name type="scientific">Pedobacter yulinensis</name>
    <dbReference type="NCBI Taxonomy" id="2126353"/>
    <lineage>
        <taxon>Bacteria</taxon>
        <taxon>Pseudomonadati</taxon>
        <taxon>Bacteroidota</taxon>
        <taxon>Sphingobacteriia</taxon>
        <taxon>Sphingobacteriales</taxon>
        <taxon>Sphingobacteriaceae</taxon>
        <taxon>Pedobacter</taxon>
    </lineage>
</organism>
<evidence type="ECO:0008006" key="5">
    <source>
        <dbReference type="Google" id="ProtNLM"/>
    </source>
</evidence>
<gene>
    <name evidence="3" type="ORF">C7T94_03880</name>
</gene>
<keyword evidence="4" id="KW-1185">Reference proteome</keyword>
<dbReference type="AlphaFoldDB" id="A0A2T3HN72"/>
<dbReference type="Proteomes" id="UP000240912">
    <property type="component" value="Unassembled WGS sequence"/>
</dbReference>
<sequence>MNNPTKTPAFFVMRTPMFSLDTLFNIYDRLKSESHEIVLNDILDETFLEAIYLASPVLHTEITKLKTTLPVKEKETRKIYESILKYLIRASTRCTPFGLFAGTSTGLIAANSNLDMRTAKILRNLRIDMDFLCGLANRLKNNRAIRRNLRFYPNTTLHKKGRNYGYIEYKYDSRQNRTFHLAEVNINPVLTHILKLAKTGPGYSDIMQDVLSTFDITGDTVDAYLNDLIENNVLYSSIEPNVTGGDFFSKLVATVGSIAQLEPSLSPLAATLNTIEEELTVLRSGTPAPADYKRIFMLFSGLDATTSLDEGKLFQMDMSRKIEGLTISQGNLDKIIRVFSKIKSLSSPSLYTTQLERFKRAFAEKYEGQTVKLTTLFNNQTGLGYKSATALSDYYHREGPVPSRLEQIALQKYIEFIRTGADQIIIEEEDFNTEILESLDEDCSLMFSIVDLQEDPDKSVFALQSFSLSSSNLLGRFAHADQLLNTQLKAALKEREEGQSSVIAEIAHLPQSRIGNILSRPTLSAMEIEFLALSELPQENKISIDDLYVKIVNNELVLISKKLGKRIVPSLSSAHNFSKGSLDIYHFLSDLQYQNRRGMAIWDWGNLRNQKFLPRVTYSNCILSPAKWVLDWKELSSYQAEKKCDFYESYLQLSEKYRYPMVFIVKEFDNYLTLDMSVGMCRDIAEKMLRKKGMLEVQEFLHNEKLNISDNFGFANEFVIPIFGNKHISNIPPALLKVENNTVQRDFHAGDVWLYAKIYCKPKNQNLILGHLDKITKRLLKEGSISSWFFIRYSDPKPHLRVRLLSNGTDSSPLDKLHSGISRLISDGIITNFTIDTYSRELERYGAADIEKCEQSFYWNTHFVLDLLGHPSGNSKAALQKVALYFIDKVLTELSYSNTRKAAFFNRSFNYFAREFRFATDKRMKETLTKYYRGIRQDIDFLGKNLSWTEGSPLTNRFIANQIDIFKSLNGKGSDPYEVLTSIFHMFINRLFFEQQRFEEFTIYFLLDSQFRSILAKEKVLA</sequence>
<evidence type="ECO:0000313" key="3">
    <source>
        <dbReference type="EMBL" id="PST83895.1"/>
    </source>
</evidence>
<name>A0A2T3HN72_9SPHI</name>
<proteinExistence type="predicted"/>
<feature type="domain" description="Thiopeptide-type bacteriocin biosynthesis" evidence="2">
    <location>
        <begin position="753"/>
        <end position="1007"/>
    </location>
</feature>
<dbReference type="NCBIfam" id="TIGR03891">
    <property type="entry name" value="thiopep_ocin"/>
    <property type="match status" value="1"/>
</dbReference>
<dbReference type="Pfam" id="PF14028">
    <property type="entry name" value="Lant_dehydr_C"/>
    <property type="match status" value="1"/>
</dbReference>
<dbReference type="InterPro" id="IPR006827">
    <property type="entry name" value="Lant_deHydtase_N"/>
</dbReference>
<dbReference type="Pfam" id="PF04738">
    <property type="entry name" value="Lant_dehydr_N"/>
    <property type="match status" value="1"/>
</dbReference>
<evidence type="ECO:0000313" key="4">
    <source>
        <dbReference type="Proteomes" id="UP000240912"/>
    </source>
</evidence>
<accession>A0A2T3HN72</accession>
<reference evidence="3 4" key="1">
    <citation type="submission" date="2018-03" db="EMBL/GenBank/DDBJ databases">
        <authorList>
            <person name="Keele B.F."/>
        </authorList>
    </citation>
    <scope>NUCLEOTIDE SEQUENCE [LARGE SCALE GENOMIC DNA]</scope>
    <source>
        <strain evidence="3 4">YL28-9</strain>
    </source>
</reference>
<dbReference type="RefSeq" id="WP_107213804.1">
    <property type="nucleotide sequence ID" value="NZ_KZ686268.1"/>
</dbReference>
<evidence type="ECO:0000259" key="2">
    <source>
        <dbReference type="Pfam" id="PF14028"/>
    </source>
</evidence>
<dbReference type="EMBL" id="PYLS01000004">
    <property type="protein sequence ID" value="PST83895.1"/>
    <property type="molecule type" value="Genomic_DNA"/>
</dbReference>
<evidence type="ECO:0000259" key="1">
    <source>
        <dbReference type="Pfam" id="PF04738"/>
    </source>
</evidence>
<dbReference type="OrthoDB" id="1273722at2"/>